<proteinExistence type="predicted"/>
<dbReference type="AlphaFoldDB" id="A0A850C4D4"/>
<feature type="non-terminal residue" evidence="2">
    <location>
        <position position="103"/>
    </location>
</feature>
<dbReference type="Proteomes" id="UP000574690">
    <property type="component" value="Unassembled WGS sequence"/>
</dbReference>
<reference evidence="2 3" key="1">
    <citation type="submission" date="2020-05" db="EMBL/GenBank/DDBJ databases">
        <title>DNA-SIP metagenomic assembled genomes.</title>
        <authorList>
            <person name="Yu J."/>
        </authorList>
    </citation>
    <scope>NUCLEOTIDE SEQUENCE [LARGE SCALE GENOMIC DNA]</scope>
    <source>
        <strain evidence="2">Bin5.27</strain>
    </source>
</reference>
<comment type="caution">
    <text evidence="2">The sequence shown here is derived from an EMBL/GenBank/DDBJ whole genome shotgun (WGS) entry which is preliminary data.</text>
</comment>
<protein>
    <submittedName>
        <fullName evidence="2">Uncharacterized protein</fullName>
    </submittedName>
</protein>
<feature type="signal peptide" evidence="1">
    <location>
        <begin position="1"/>
        <end position="27"/>
    </location>
</feature>
<name>A0A850C4D4_9ACTN</name>
<dbReference type="PROSITE" id="PS51318">
    <property type="entry name" value="TAT"/>
    <property type="match status" value="1"/>
</dbReference>
<dbReference type="InterPro" id="IPR006311">
    <property type="entry name" value="TAT_signal"/>
</dbReference>
<organism evidence="2 3">
    <name type="scientific">Glycomyces artemisiae</name>
    <dbReference type="NCBI Taxonomy" id="1076443"/>
    <lineage>
        <taxon>Bacteria</taxon>
        <taxon>Bacillati</taxon>
        <taxon>Actinomycetota</taxon>
        <taxon>Actinomycetes</taxon>
        <taxon>Glycomycetales</taxon>
        <taxon>Glycomycetaceae</taxon>
        <taxon>Glycomyces</taxon>
    </lineage>
</organism>
<evidence type="ECO:0000256" key="1">
    <source>
        <dbReference type="SAM" id="SignalP"/>
    </source>
</evidence>
<keyword evidence="1" id="KW-0732">Signal</keyword>
<gene>
    <name evidence="2" type="ORF">HOQ43_05745</name>
</gene>
<feature type="chain" id="PRO_5038526032" evidence="1">
    <location>
        <begin position="28"/>
        <end position="103"/>
    </location>
</feature>
<accession>A0A850C4D4</accession>
<dbReference type="EMBL" id="JABFXE010000245">
    <property type="protein sequence ID" value="NUQ87948.1"/>
    <property type="molecule type" value="Genomic_DNA"/>
</dbReference>
<evidence type="ECO:0000313" key="3">
    <source>
        <dbReference type="Proteomes" id="UP000574690"/>
    </source>
</evidence>
<evidence type="ECO:0000313" key="2">
    <source>
        <dbReference type="EMBL" id="NUQ87948.1"/>
    </source>
</evidence>
<sequence>MTRTPEKRRLRRRFGHAAALGALAAGAAVFALPGAAAAYTCDTLGAHPVEYDPDIAFEKAAECGVEVRIEARTGFYSTVYAAPDGRLHLVATAGAVQEDLDYG</sequence>